<sequence>MIDLRFPTTLFAMMLIADAAEAGRATVSSTELATKLDNNPSFVRSLVAPLVRDGLLTSVRGRSGGLGLARPASDITLREIYRAAVADKRIWDQRDEMPHVDDVTTNACRYFESLTDEIEDTVVATLGSKTLSDSLADLKSLPPVAA</sequence>
<protein>
    <submittedName>
        <fullName evidence="1">Transcriptional regulator</fullName>
    </submittedName>
</protein>
<proteinExistence type="predicted"/>
<dbReference type="InterPro" id="IPR036390">
    <property type="entry name" value="WH_DNA-bd_sf"/>
</dbReference>
<dbReference type="RefSeq" id="WP_108578237.1">
    <property type="nucleotide sequence ID" value="NZ_CP026952.1"/>
</dbReference>
<dbReference type="PROSITE" id="PS51197">
    <property type="entry name" value="HTH_RRF2_2"/>
    <property type="match status" value="1"/>
</dbReference>
<evidence type="ECO:0000313" key="1">
    <source>
        <dbReference type="EMBL" id="AWB92592.1"/>
    </source>
</evidence>
<organism evidence="1 2">
    <name type="scientific">Aeromicrobium chenweiae</name>
    <dbReference type="NCBI Taxonomy" id="2079793"/>
    <lineage>
        <taxon>Bacteria</taxon>
        <taxon>Bacillati</taxon>
        <taxon>Actinomycetota</taxon>
        <taxon>Actinomycetes</taxon>
        <taxon>Propionibacteriales</taxon>
        <taxon>Nocardioidaceae</taxon>
        <taxon>Aeromicrobium</taxon>
    </lineage>
</organism>
<accession>A0A2S0WMR9</accession>
<dbReference type="Gene3D" id="1.10.10.10">
    <property type="entry name" value="Winged helix-like DNA-binding domain superfamily/Winged helix DNA-binding domain"/>
    <property type="match status" value="1"/>
</dbReference>
<keyword evidence="2" id="KW-1185">Reference proteome</keyword>
<dbReference type="GO" id="GO:0003700">
    <property type="term" value="F:DNA-binding transcription factor activity"/>
    <property type="evidence" value="ECO:0007669"/>
    <property type="project" value="TreeGrafter"/>
</dbReference>
<dbReference type="InterPro" id="IPR000944">
    <property type="entry name" value="Tscrpt_reg_Rrf2"/>
</dbReference>
<name>A0A2S0WMR9_9ACTN</name>
<dbReference type="AlphaFoldDB" id="A0A2S0WMR9"/>
<accession>A0A5F2EVI2</accession>
<dbReference type="PANTHER" id="PTHR33221:SF15">
    <property type="entry name" value="HTH-TYPE TRANSCRIPTIONAL REGULATOR YWGB-RELATED"/>
    <property type="match status" value="1"/>
</dbReference>
<dbReference type="GO" id="GO:0005829">
    <property type="term" value="C:cytosol"/>
    <property type="evidence" value="ECO:0007669"/>
    <property type="project" value="TreeGrafter"/>
</dbReference>
<dbReference type="InterPro" id="IPR036388">
    <property type="entry name" value="WH-like_DNA-bd_sf"/>
</dbReference>
<dbReference type="Proteomes" id="UP000244384">
    <property type="component" value="Chromosome"/>
</dbReference>
<dbReference type="SUPFAM" id="SSF46785">
    <property type="entry name" value="Winged helix' DNA-binding domain"/>
    <property type="match status" value="1"/>
</dbReference>
<dbReference type="Pfam" id="PF02082">
    <property type="entry name" value="Rrf2"/>
    <property type="match status" value="1"/>
</dbReference>
<dbReference type="KEGG" id="aez:C3E78_10485"/>
<dbReference type="EMBL" id="CP026952">
    <property type="protein sequence ID" value="AWB92592.1"/>
    <property type="molecule type" value="Genomic_DNA"/>
</dbReference>
<dbReference type="OrthoDB" id="9808360at2"/>
<evidence type="ECO:0000313" key="2">
    <source>
        <dbReference type="Proteomes" id="UP000244384"/>
    </source>
</evidence>
<reference evidence="2" key="1">
    <citation type="submission" date="2018-01" db="EMBL/GenBank/DDBJ databases">
        <authorList>
            <person name="Li J."/>
        </authorList>
    </citation>
    <scope>NUCLEOTIDE SEQUENCE [LARGE SCALE GENOMIC DNA]</scope>
    <source>
        <strain evidence="2">592</strain>
    </source>
</reference>
<gene>
    <name evidence="1" type="ORF">C3E78_10485</name>
</gene>
<dbReference type="PANTHER" id="PTHR33221">
    <property type="entry name" value="WINGED HELIX-TURN-HELIX TRANSCRIPTIONAL REGULATOR, RRF2 FAMILY"/>
    <property type="match status" value="1"/>
</dbReference>